<dbReference type="RefSeq" id="WP_272743015.1">
    <property type="nucleotide sequence ID" value="NZ_JAQQKV010000001.1"/>
</dbReference>
<comment type="caution">
    <text evidence="1">The sequence shown here is derived from an EMBL/GenBank/DDBJ whole genome shotgun (WGS) entry which is preliminary data.</text>
</comment>
<reference evidence="1 2" key="1">
    <citation type="submission" date="2023-01" db="EMBL/GenBank/DDBJ databases">
        <title>Novel species of the genus Asticcacaulis isolated from rivers.</title>
        <authorList>
            <person name="Lu H."/>
        </authorList>
    </citation>
    <scope>NUCLEOTIDE SEQUENCE [LARGE SCALE GENOMIC DNA]</scope>
    <source>
        <strain evidence="1 2">LKC15W</strain>
    </source>
</reference>
<evidence type="ECO:0000313" key="1">
    <source>
        <dbReference type="EMBL" id="MDC7674693.1"/>
    </source>
</evidence>
<keyword evidence="2" id="KW-1185">Reference proteome</keyword>
<evidence type="ECO:0000313" key="2">
    <source>
        <dbReference type="Proteomes" id="UP001218579"/>
    </source>
</evidence>
<protein>
    <recommendedName>
        <fullName evidence="3">REDY-like protein HapK</fullName>
    </recommendedName>
</protein>
<gene>
    <name evidence="1" type="ORF">PQU98_00970</name>
</gene>
<proteinExistence type="predicted"/>
<evidence type="ECO:0008006" key="3">
    <source>
        <dbReference type="Google" id="ProtNLM"/>
    </source>
</evidence>
<organism evidence="1 2">
    <name type="scientific">Asticcacaulis machinosus</name>
    <dbReference type="NCBI Taxonomy" id="2984211"/>
    <lineage>
        <taxon>Bacteria</taxon>
        <taxon>Pseudomonadati</taxon>
        <taxon>Pseudomonadota</taxon>
        <taxon>Alphaproteobacteria</taxon>
        <taxon>Caulobacterales</taxon>
        <taxon>Caulobacteraceae</taxon>
        <taxon>Asticcacaulis</taxon>
    </lineage>
</organism>
<dbReference type="EMBL" id="JAQQKV010000001">
    <property type="protein sequence ID" value="MDC7674693.1"/>
    <property type="molecule type" value="Genomic_DNA"/>
</dbReference>
<sequence>MGSSATNQLAWVIDFRVLARGDGQPNFLEAFQCLNRRIGAQAQWHALSDLPDFTTIRTASGQIYAMEVLVEARVIDLLKWQDIEENHLRVLDERLATEAEAAVLFGSAALDNVKGSVT</sequence>
<dbReference type="Proteomes" id="UP001218579">
    <property type="component" value="Unassembled WGS sequence"/>
</dbReference>
<name>A0ABT5HFB2_9CAUL</name>
<accession>A0ABT5HFB2</accession>